<keyword evidence="2" id="KW-1185">Reference proteome</keyword>
<dbReference type="Proteomes" id="UP000032142">
    <property type="component" value="Unassembled WGS sequence"/>
</dbReference>
<evidence type="ECO:0000313" key="2">
    <source>
        <dbReference type="Proteomes" id="UP000032142"/>
    </source>
</evidence>
<sequence>MEIRSIIFNLLPATSESCSLQLQRDKAGG</sequence>
<evidence type="ECO:0000313" key="1">
    <source>
        <dbReference type="EMBL" id="KHG05826.1"/>
    </source>
</evidence>
<comment type="caution">
    <text evidence="1">The sequence shown here is derived from an EMBL/GenBank/DDBJ whole genome shotgun (WGS) entry which is preliminary data.</text>
</comment>
<dbReference type="EMBL" id="JRRC01437970">
    <property type="protein sequence ID" value="KHG05826.1"/>
    <property type="molecule type" value="Genomic_DNA"/>
</dbReference>
<organism evidence="1 2">
    <name type="scientific">Gossypium arboreum</name>
    <name type="common">Tree cotton</name>
    <name type="synonym">Gossypium nanking</name>
    <dbReference type="NCBI Taxonomy" id="29729"/>
    <lineage>
        <taxon>Eukaryota</taxon>
        <taxon>Viridiplantae</taxon>
        <taxon>Streptophyta</taxon>
        <taxon>Embryophyta</taxon>
        <taxon>Tracheophyta</taxon>
        <taxon>Spermatophyta</taxon>
        <taxon>Magnoliopsida</taxon>
        <taxon>eudicotyledons</taxon>
        <taxon>Gunneridae</taxon>
        <taxon>Pentapetalae</taxon>
        <taxon>rosids</taxon>
        <taxon>malvids</taxon>
        <taxon>Malvales</taxon>
        <taxon>Malvaceae</taxon>
        <taxon>Malvoideae</taxon>
        <taxon>Gossypium</taxon>
    </lineage>
</organism>
<proteinExistence type="predicted"/>
<protein>
    <submittedName>
        <fullName evidence="1">Uncharacterized protein</fullName>
    </submittedName>
</protein>
<gene>
    <name evidence="1" type="ORF">F383_31969</name>
</gene>
<dbReference type="AlphaFoldDB" id="A0A0B0N3U1"/>
<name>A0A0B0N3U1_GOSAR</name>
<reference evidence="2" key="1">
    <citation type="submission" date="2014-09" db="EMBL/GenBank/DDBJ databases">
        <authorList>
            <person name="Mudge J."/>
            <person name="Ramaraj T."/>
            <person name="Lindquist I.E."/>
            <person name="Bharti A.K."/>
            <person name="Sundararajan A."/>
            <person name="Cameron C.T."/>
            <person name="Woodward J.E."/>
            <person name="May G.D."/>
            <person name="Brubaker C."/>
            <person name="Broadhvest J."/>
            <person name="Wilkins T.A."/>
        </authorList>
    </citation>
    <scope>NUCLEOTIDE SEQUENCE</scope>
    <source>
        <strain evidence="2">cv. AKA8401</strain>
    </source>
</reference>
<accession>A0A0B0N3U1</accession>